<sequence length="690" mass="77327">MYMPPDLSRYRPSPTQFQQILNGSILPIQATDPNCLFTLNQEEFQFDHLDGLFKPDVGIRISRSPLMPGDPSTYASLSKFVEQNLRKYHTTLGNVNQNQLTKPLSLPPDAVGVQPDGKTEVLPVGCGINPLISDHFKDVHLTPGSIVKIVDFQKELDNPRRSDTLKTPKSNLNRTSSSFIVKVITCENFTKKLHNGKKFMVGCHGRLINFIGLEDNPKDMDVDVPLIRITLTCSVITAFDTYSYQNSSGGNELDILVGFASGDMLWLNPFKMKYSRWNKNSKIKNKPIMSIKWSKCGKFAIIGFSDGEIMVFNRDLEDDEEYSVPKNYKKDKFLKTFKSLNSSNHTLNPIAHYRMSRNAITDMQIHPVFQNIMVLSCDDGFIRVFDLLKERVTDLFPSYYSGFLCVKITNDGKYLLAGSGDDFVSIYEFQFNDQIAVNGLLKLVARLEGSKSWVKAIQVDYTKTHSGLLYRIGVAGDDNCIRFYEFQPRNLPKIKNVKTGKALKRPTLEKRFSSATVDSASRLGNSPASITSVPEPHSGGTKKRLFSAKHLKNSESINSITSPQHPLSLLEVMNQGSTSTSSLTQLHQQAMSMTPTVNTNTNSNSLLISKTDNIKNPLFKSFPPGTLINLDNATSQDAIIHPTVGLKYCPLLLPIGEKDVRLGRLSGLAFEDKYVWAFVCTGDCIRWLRP</sequence>
<reference evidence="1" key="1">
    <citation type="submission" date="2023-04" db="EMBL/GenBank/DDBJ databases">
        <title>Ambrosiozyma monospora NBRC 10751.</title>
        <authorList>
            <person name="Ichikawa N."/>
            <person name="Sato H."/>
            <person name="Tonouchi N."/>
        </authorList>
    </citation>
    <scope>NUCLEOTIDE SEQUENCE</scope>
    <source>
        <strain evidence="1">NBRC 10751</strain>
    </source>
</reference>
<organism evidence="1 2">
    <name type="scientific">Ambrosiozyma monospora</name>
    <name type="common">Yeast</name>
    <name type="synonym">Endomycopsis monosporus</name>
    <dbReference type="NCBI Taxonomy" id="43982"/>
    <lineage>
        <taxon>Eukaryota</taxon>
        <taxon>Fungi</taxon>
        <taxon>Dikarya</taxon>
        <taxon>Ascomycota</taxon>
        <taxon>Saccharomycotina</taxon>
        <taxon>Pichiomycetes</taxon>
        <taxon>Pichiales</taxon>
        <taxon>Pichiaceae</taxon>
        <taxon>Ambrosiozyma</taxon>
    </lineage>
</organism>
<comment type="caution">
    <text evidence="1">The sequence shown here is derived from an EMBL/GenBank/DDBJ whole genome shotgun (WGS) entry which is preliminary data.</text>
</comment>
<evidence type="ECO:0000313" key="1">
    <source>
        <dbReference type="EMBL" id="GME79049.1"/>
    </source>
</evidence>
<keyword evidence="2" id="KW-1185">Reference proteome</keyword>
<name>A0ACB5T1W8_AMBMO</name>
<evidence type="ECO:0000313" key="2">
    <source>
        <dbReference type="Proteomes" id="UP001165064"/>
    </source>
</evidence>
<dbReference type="EMBL" id="BSXS01002423">
    <property type="protein sequence ID" value="GME79049.1"/>
    <property type="molecule type" value="Genomic_DNA"/>
</dbReference>
<accession>A0ACB5T1W8</accession>
<dbReference type="Proteomes" id="UP001165064">
    <property type="component" value="Unassembled WGS sequence"/>
</dbReference>
<gene>
    <name evidence="1" type="ORF">Amon02_000374300</name>
</gene>
<proteinExistence type="predicted"/>
<protein>
    <submittedName>
        <fullName evidence="1">Unnamed protein product</fullName>
    </submittedName>
</protein>